<protein>
    <recommendedName>
        <fullName evidence="3">Xcc1710-like domain-containing protein</fullName>
    </recommendedName>
</protein>
<keyword evidence="2" id="KW-1185">Reference proteome</keyword>
<evidence type="ECO:0008006" key="3">
    <source>
        <dbReference type="Google" id="ProtNLM"/>
    </source>
</evidence>
<organism evidence="1 2">
    <name type="scientific">Acidihalobacter yilgarnensis</name>
    <dbReference type="NCBI Taxonomy" id="2819280"/>
    <lineage>
        <taxon>Bacteria</taxon>
        <taxon>Pseudomonadati</taxon>
        <taxon>Pseudomonadota</taxon>
        <taxon>Gammaproteobacteria</taxon>
        <taxon>Chromatiales</taxon>
        <taxon>Ectothiorhodospiraceae</taxon>
        <taxon>Acidihalobacter</taxon>
    </lineage>
</organism>
<dbReference type="RefSeq" id="WP_070078539.1">
    <property type="nucleotide sequence ID" value="NZ_CP017415.1"/>
</dbReference>
<dbReference type="PANTHER" id="PTHR21192:SF2">
    <property type="entry name" value="NADH DEHYDROGENASE [UBIQUINONE] 1 ALPHA SUBCOMPLEX ASSEMBLY FACTOR 3"/>
    <property type="match status" value="1"/>
</dbReference>
<dbReference type="EMBL" id="CP017415">
    <property type="protein sequence ID" value="AOU98173.1"/>
    <property type="molecule type" value="Genomic_DNA"/>
</dbReference>
<dbReference type="SUPFAM" id="SSF64076">
    <property type="entry name" value="MTH938-like"/>
    <property type="match status" value="1"/>
</dbReference>
<evidence type="ECO:0000313" key="2">
    <source>
        <dbReference type="Proteomes" id="UP000095401"/>
    </source>
</evidence>
<dbReference type="Proteomes" id="UP000095401">
    <property type="component" value="Chromosome"/>
</dbReference>
<dbReference type="PANTHER" id="PTHR21192">
    <property type="entry name" value="NUCLEAR PROTEIN E3-3"/>
    <property type="match status" value="1"/>
</dbReference>
<dbReference type="Gene3D" id="3.40.1230.10">
    <property type="entry name" value="MTH938-like"/>
    <property type="match status" value="1"/>
</dbReference>
<reference evidence="2" key="1">
    <citation type="submission" date="2016-09" db="EMBL/GenBank/DDBJ databases">
        <title>Acidihalobacter prosperus F5.</title>
        <authorList>
            <person name="Khaleque H.N."/>
            <person name="Ramsay J.P."/>
            <person name="Kaksonen A.H."/>
            <person name="Boxall N.J."/>
            <person name="Watkin E.L.J."/>
        </authorList>
    </citation>
    <scope>NUCLEOTIDE SEQUENCE [LARGE SCALE GENOMIC DNA]</scope>
    <source>
        <strain evidence="2">F5</strain>
    </source>
</reference>
<dbReference type="InterPro" id="IPR036748">
    <property type="entry name" value="MTH938-like_sf"/>
</dbReference>
<dbReference type="Pfam" id="PF04430">
    <property type="entry name" value="DUF498"/>
    <property type="match status" value="1"/>
</dbReference>
<accession>A0A1D8INW3</accession>
<dbReference type="KEGG" id="aprs:BI364_09595"/>
<dbReference type="AlphaFoldDB" id="A0A1D8INW3"/>
<evidence type="ECO:0000313" key="1">
    <source>
        <dbReference type="EMBL" id="AOU98173.1"/>
    </source>
</evidence>
<name>A0A1D8INW3_9GAMM</name>
<gene>
    <name evidence="1" type="ORF">BI364_09595</name>
</gene>
<proteinExistence type="predicted"/>
<dbReference type="InterPro" id="IPR007523">
    <property type="entry name" value="NDUFAF3/AAMDC"/>
</dbReference>
<dbReference type="CDD" id="cd05560">
    <property type="entry name" value="Xcc1710_like"/>
    <property type="match status" value="1"/>
</dbReference>
<sequence length="124" mass="13782">MRFTEDTADASYVIDAYGPGWVSINHVAYTHSVIVMPDQLHTPWRPTHLTEFTADDLGKILAMTPEIILVGTGRHQRFPETDILKQLAAESIGCEFMDTAAACRTYTVLMAEKRRVAAALLMAD</sequence>